<name>A0ABW3XIN5_9ACTN</name>
<evidence type="ECO:0000313" key="2">
    <source>
        <dbReference type="Proteomes" id="UP001597058"/>
    </source>
</evidence>
<dbReference type="Proteomes" id="UP001597058">
    <property type="component" value="Unassembled WGS sequence"/>
</dbReference>
<comment type="caution">
    <text evidence="1">The sequence shown here is derived from an EMBL/GenBank/DDBJ whole genome shotgun (WGS) entry which is preliminary data.</text>
</comment>
<proteinExistence type="predicted"/>
<reference evidence="2" key="1">
    <citation type="journal article" date="2019" name="Int. J. Syst. Evol. Microbiol.">
        <title>The Global Catalogue of Microorganisms (GCM) 10K type strain sequencing project: providing services to taxonomists for standard genome sequencing and annotation.</title>
        <authorList>
            <consortium name="The Broad Institute Genomics Platform"/>
            <consortium name="The Broad Institute Genome Sequencing Center for Infectious Disease"/>
            <person name="Wu L."/>
            <person name="Ma J."/>
        </authorList>
    </citation>
    <scope>NUCLEOTIDE SEQUENCE [LARGE SCALE GENOMIC DNA]</scope>
    <source>
        <strain evidence="2">CGMCC 4.7020</strain>
    </source>
</reference>
<dbReference type="EMBL" id="JBHTMM010000036">
    <property type="protein sequence ID" value="MFD1309342.1"/>
    <property type="molecule type" value="Genomic_DNA"/>
</dbReference>
<keyword evidence="2" id="KW-1185">Reference proteome</keyword>
<evidence type="ECO:0000313" key="1">
    <source>
        <dbReference type="EMBL" id="MFD1309342.1"/>
    </source>
</evidence>
<sequence>MHLPYQRGRLDDLQDDPAAYDTVLAAVTEEALARLTPDGNLEHPATVQDIGDTSLGITSLLALATNCARAASRWRPTTG</sequence>
<protein>
    <submittedName>
        <fullName evidence="1">Uncharacterized protein</fullName>
    </submittedName>
</protein>
<organism evidence="1 2">
    <name type="scientific">Streptomyces kaempferi</name>
    <dbReference type="NCBI Taxonomy" id="333725"/>
    <lineage>
        <taxon>Bacteria</taxon>
        <taxon>Bacillati</taxon>
        <taxon>Actinomycetota</taxon>
        <taxon>Actinomycetes</taxon>
        <taxon>Kitasatosporales</taxon>
        <taxon>Streptomycetaceae</taxon>
        <taxon>Streptomyces</taxon>
    </lineage>
</organism>
<accession>A0ABW3XIN5</accession>
<dbReference type="RefSeq" id="WP_356011106.1">
    <property type="nucleotide sequence ID" value="NZ_JBHSKH010000003.1"/>
</dbReference>
<gene>
    <name evidence="1" type="ORF">ACFQ5X_26235</name>
</gene>